<dbReference type="GO" id="GO:0016491">
    <property type="term" value="F:oxidoreductase activity"/>
    <property type="evidence" value="ECO:0007669"/>
    <property type="project" value="UniProtKB-KW"/>
</dbReference>
<dbReference type="SUPFAM" id="SSF51735">
    <property type="entry name" value="NAD(P)-binding Rossmann-fold domains"/>
    <property type="match status" value="1"/>
</dbReference>
<organism evidence="5 6">
    <name type="scientific">Fulvivirga imtechensis AK7</name>
    <dbReference type="NCBI Taxonomy" id="1237149"/>
    <lineage>
        <taxon>Bacteria</taxon>
        <taxon>Pseudomonadati</taxon>
        <taxon>Bacteroidota</taxon>
        <taxon>Cytophagia</taxon>
        <taxon>Cytophagales</taxon>
        <taxon>Fulvivirgaceae</taxon>
        <taxon>Fulvivirga</taxon>
    </lineage>
</organism>
<dbReference type="PANTHER" id="PTHR44196">
    <property type="entry name" value="DEHYDROGENASE/REDUCTASE SDR FAMILY MEMBER 7B"/>
    <property type="match status" value="1"/>
</dbReference>
<dbReference type="AlphaFoldDB" id="L8JWB4"/>
<accession>L8JWB4</accession>
<dbReference type="eggNOG" id="COG0300">
    <property type="taxonomic scope" value="Bacteria"/>
</dbReference>
<dbReference type="PANTHER" id="PTHR44196:SF2">
    <property type="entry name" value="SHORT-CHAIN DEHYDROGENASE-RELATED"/>
    <property type="match status" value="1"/>
</dbReference>
<name>L8JWB4_9BACT</name>
<keyword evidence="6" id="KW-1185">Reference proteome</keyword>
<feature type="transmembrane region" description="Helical" evidence="4">
    <location>
        <begin position="234"/>
        <end position="255"/>
    </location>
</feature>
<dbReference type="Pfam" id="PF00106">
    <property type="entry name" value="adh_short"/>
    <property type="match status" value="1"/>
</dbReference>
<evidence type="ECO:0000313" key="5">
    <source>
        <dbReference type="EMBL" id="ELR73321.1"/>
    </source>
</evidence>
<dbReference type="EMBL" id="AMZN01000006">
    <property type="protein sequence ID" value="ELR73321.1"/>
    <property type="molecule type" value="Genomic_DNA"/>
</dbReference>
<dbReference type="STRING" id="1237149.C900_04173"/>
<dbReference type="RefSeq" id="WP_009577901.1">
    <property type="nucleotide sequence ID" value="NZ_AMZN01000006.1"/>
</dbReference>
<dbReference type="Proteomes" id="UP000011135">
    <property type="component" value="Unassembled WGS sequence"/>
</dbReference>
<dbReference type="PRINTS" id="PR00081">
    <property type="entry name" value="GDHRDH"/>
</dbReference>
<evidence type="ECO:0000256" key="3">
    <source>
        <dbReference type="RuleBase" id="RU000363"/>
    </source>
</evidence>
<dbReference type="Gene3D" id="3.40.50.720">
    <property type="entry name" value="NAD(P)-binding Rossmann-like Domain"/>
    <property type="match status" value="1"/>
</dbReference>
<dbReference type="PIRSF" id="PIRSF000126">
    <property type="entry name" value="11-beta-HSD1"/>
    <property type="match status" value="1"/>
</dbReference>
<comment type="similarity">
    <text evidence="1 3">Belongs to the short-chain dehydrogenases/reductases (SDR) family.</text>
</comment>
<reference evidence="5 6" key="1">
    <citation type="submission" date="2012-12" db="EMBL/GenBank/DDBJ databases">
        <title>Genome assembly of Fulvivirga imtechensis AK7.</title>
        <authorList>
            <person name="Nupur N."/>
            <person name="Khatri I."/>
            <person name="Kumar R."/>
            <person name="Subramanian S."/>
            <person name="Pinnaka A."/>
        </authorList>
    </citation>
    <scope>NUCLEOTIDE SEQUENCE [LARGE SCALE GENOMIC DNA]</scope>
    <source>
        <strain evidence="5 6">AK7</strain>
    </source>
</reference>
<protein>
    <submittedName>
        <fullName evidence="5">Short-chain dehydrogenase/reductase SDR</fullName>
    </submittedName>
</protein>
<evidence type="ECO:0000256" key="4">
    <source>
        <dbReference type="SAM" id="Phobius"/>
    </source>
</evidence>
<dbReference type="PRINTS" id="PR00080">
    <property type="entry name" value="SDRFAMILY"/>
</dbReference>
<sequence>MEYTLVTGASRGIGLALAMECARRKMNVILISLEGEGLSCVAKKLKSKYDVSIHYKELDLAQKRNINHLFDWCVAKEFSINMLVNNAGYSTQKAFQDCDLEEHTRCLKVNVEVLVLMCAKFLPLLKRHNRSYILNLGSIASFMHIPYKALYSASKNFVMALSNALNHEVGKEGVVVSCLCPGPTITNSKVALRTKAQGFKAKVLTLTAEEVARKGIDGALKGKRVIVPGIFNRLLVFITIAIPRSLSITVAGKMFRKK</sequence>
<keyword evidence="4" id="KW-0812">Transmembrane</keyword>
<gene>
    <name evidence="5" type="ORF">C900_04173</name>
</gene>
<evidence type="ECO:0000256" key="1">
    <source>
        <dbReference type="ARBA" id="ARBA00006484"/>
    </source>
</evidence>
<keyword evidence="2" id="KW-0560">Oxidoreductase</keyword>
<dbReference type="GO" id="GO:0016020">
    <property type="term" value="C:membrane"/>
    <property type="evidence" value="ECO:0007669"/>
    <property type="project" value="TreeGrafter"/>
</dbReference>
<keyword evidence="4" id="KW-1133">Transmembrane helix</keyword>
<dbReference type="InterPro" id="IPR002347">
    <property type="entry name" value="SDR_fam"/>
</dbReference>
<dbReference type="OrthoDB" id="9808814at2"/>
<proteinExistence type="inferred from homology"/>
<evidence type="ECO:0000313" key="6">
    <source>
        <dbReference type="Proteomes" id="UP000011135"/>
    </source>
</evidence>
<comment type="caution">
    <text evidence="5">The sequence shown here is derived from an EMBL/GenBank/DDBJ whole genome shotgun (WGS) entry which is preliminary data.</text>
</comment>
<dbReference type="InterPro" id="IPR036291">
    <property type="entry name" value="NAD(P)-bd_dom_sf"/>
</dbReference>
<evidence type="ECO:0000256" key="2">
    <source>
        <dbReference type="ARBA" id="ARBA00023002"/>
    </source>
</evidence>
<keyword evidence="4" id="KW-0472">Membrane</keyword>